<dbReference type="EMBL" id="MTKT01001932">
    <property type="protein sequence ID" value="OWM83323.1"/>
    <property type="molecule type" value="Genomic_DNA"/>
</dbReference>
<proteinExistence type="predicted"/>
<reference evidence="3" key="1">
    <citation type="journal article" date="2017" name="Plant J.">
        <title>The pomegranate (Punica granatum L.) genome and the genomics of punicalagin biosynthesis.</title>
        <authorList>
            <person name="Qin G."/>
            <person name="Xu C."/>
            <person name="Ming R."/>
            <person name="Tang H."/>
            <person name="Guyot R."/>
            <person name="Kramer E.M."/>
            <person name="Hu Y."/>
            <person name="Yi X."/>
            <person name="Qi Y."/>
            <person name="Xu X."/>
            <person name="Gao Z."/>
            <person name="Pan H."/>
            <person name="Jian J."/>
            <person name="Tian Y."/>
            <person name="Yue Z."/>
            <person name="Xu Y."/>
        </authorList>
    </citation>
    <scope>NUCLEOTIDE SEQUENCE [LARGE SCALE GENOMIC DNA]</scope>
    <source>
        <strain evidence="3">cv. Dabenzi</strain>
    </source>
</reference>
<dbReference type="Proteomes" id="UP000197138">
    <property type="component" value="Unassembled WGS sequence"/>
</dbReference>
<accession>A0A218XEG1</accession>
<name>A0A218XEG1_PUNGR</name>
<evidence type="ECO:0000313" key="2">
    <source>
        <dbReference type="EMBL" id="OWM83323.1"/>
    </source>
</evidence>
<feature type="region of interest" description="Disordered" evidence="1">
    <location>
        <begin position="35"/>
        <end position="65"/>
    </location>
</feature>
<feature type="compositionally biased region" description="Polar residues" evidence="1">
    <location>
        <begin position="1"/>
        <end position="11"/>
    </location>
</feature>
<sequence>MVRLSTPTRSPIGSPARLNCHSNTIPDRLSCMTQLSKADSSSSTASDKHAIQAVQDSQHQSEDGRERGVHLLEGVNLCILLAWGNVFPMLSLFSRLINDSKWVIATLQSATTKPKS</sequence>
<feature type="region of interest" description="Disordered" evidence="1">
    <location>
        <begin position="1"/>
        <end position="21"/>
    </location>
</feature>
<comment type="caution">
    <text evidence="2">The sequence shown here is derived from an EMBL/GenBank/DDBJ whole genome shotgun (WGS) entry which is preliminary data.</text>
</comment>
<feature type="compositionally biased region" description="Low complexity" evidence="1">
    <location>
        <begin position="36"/>
        <end position="45"/>
    </location>
</feature>
<gene>
    <name evidence="2" type="ORF">CDL15_Pgr012804</name>
</gene>
<organism evidence="2 3">
    <name type="scientific">Punica granatum</name>
    <name type="common">Pomegranate</name>
    <dbReference type="NCBI Taxonomy" id="22663"/>
    <lineage>
        <taxon>Eukaryota</taxon>
        <taxon>Viridiplantae</taxon>
        <taxon>Streptophyta</taxon>
        <taxon>Embryophyta</taxon>
        <taxon>Tracheophyta</taxon>
        <taxon>Spermatophyta</taxon>
        <taxon>Magnoliopsida</taxon>
        <taxon>eudicotyledons</taxon>
        <taxon>Gunneridae</taxon>
        <taxon>Pentapetalae</taxon>
        <taxon>rosids</taxon>
        <taxon>malvids</taxon>
        <taxon>Myrtales</taxon>
        <taxon>Lythraceae</taxon>
        <taxon>Punica</taxon>
    </lineage>
</organism>
<protein>
    <submittedName>
        <fullName evidence="2">Uncharacterized protein</fullName>
    </submittedName>
</protein>
<dbReference type="AlphaFoldDB" id="A0A218XEG1"/>
<evidence type="ECO:0000313" key="3">
    <source>
        <dbReference type="Proteomes" id="UP000197138"/>
    </source>
</evidence>
<evidence type="ECO:0000256" key="1">
    <source>
        <dbReference type="SAM" id="MobiDB-lite"/>
    </source>
</evidence>